<dbReference type="PROSITE" id="PS01186">
    <property type="entry name" value="EGF_2"/>
    <property type="match status" value="1"/>
</dbReference>
<dbReference type="PANTHER" id="PTHR24033">
    <property type="entry name" value="EGF-LIKE DOMAIN-CONTAINING PROTEIN"/>
    <property type="match status" value="1"/>
</dbReference>
<name>U6GQD3_9EIME</name>
<feature type="disulfide bond" evidence="1">
    <location>
        <begin position="200"/>
        <end position="209"/>
    </location>
</feature>
<evidence type="ECO:0000256" key="2">
    <source>
        <dbReference type="SAM" id="Phobius"/>
    </source>
</evidence>
<keyword evidence="5" id="KW-1185">Reference proteome</keyword>
<keyword evidence="2" id="KW-1133">Transmembrane helix</keyword>
<dbReference type="Proteomes" id="UP000018201">
    <property type="component" value="Unassembled WGS sequence"/>
</dbReference>
<dbReference type="SMART" id="SM00181">
    <property type="entry name" value="EGF"/>
    <property type="match status" value="3"/>
</dbReference>
<feature type="disulfide bond" evidence="1">
    <location>
        <begin position="177"/>
        <end position="187"/>
    </location>
</feature>
<protein>
    <recommendedName>
        <fullName evidence="3">EGF-like domain-containing protein</fullName>
    </recommendedName>
</protein>
<proteinExistence type="predicted"/>
<reference evidence="4" key="1">
    <citation type="submission" date="2013-10" db="EMBL/GenBank/DDBJ databases">
        <title>Genomic analysis of the causative agents of coccidiosis in chickens.</title>
        <authorList>
            <person name="Reid A.J."/>
            <person name="Blake D."/>
            <person name="Billington K."/>
            <person name="Browne H."/>
            <person name="Dunn M."/>
            <person name="Hung S."/>
            <person name="Kawahara F."/>
            <person name="Miranda-Saavedra D."/>
            <person name="Mourier T."/>
            <person name="Nagra H."/>
            <person name="Otto T.D."/>
            <person name="Rawlings N."/>
            <person name="Sanchez A."/>
            <person name="Sanders M."/>
            <person name="Subramaniam C."/>
            <person name="Tay Y."/>
            <person name="Dear P."/>
            <person name="Doerig C."/>
            <person name="Gruber A."/>
            <person name="Parkinson J."/>
            <person name="Shirley M."/>
            <person name="Wan K.L."/>
            <person name="Berriman M."/>
            <person name="Tomley F."/>
            <person name="Pain A."/>
        </authorList>
    </citation>
    <scope>NUCLEOTIDE SEQUENCE [LARGE SCALE GENOMIC DNA]</scope>
    <source>
        <strain evidence="4">Houghton</strain>
    </source>
</reference>
<evidence type="ECO:0000313" key="4">
    <source>
        <dbReference type="EMBL" id="CDI81777.1"/>
    </source>
</evidence>
<keyword evidence="1" id="KW-1015">Disulfide bond</keyword>
<dbReference type="AlphaFoldDB" id="U6GQD3"/>
<dbReference type="PROSITE" id="PS50026">
    <property type="entry name" value="EGF_3"/>
    <property type="match status" value="1"/>
</dbReference>
<accession>U6GQD3</accession>
<dbReference type="EMBL" id="HG692144">
    <property type="protein sequence ID" value="CDI81777.1"/>
    <property type="molecule type" value="Genomic_DNA"/>
</dbReference>
<dbReference type="InterPro" id="IPR000742">
    <property type="entry name" value="EGF"/>
</dbReference>
<dbReference type="InterPro" id="IPR051830">
    <property type="entry name" value="NOTCH_homolog"/>
</dbReference>
<dbReference type="OrthoDB" id="5953235at2759"/>
<dbReference type="PROSITE" id="PS00022">
    <property type="entry name" value="EGF_1"/>
    <property type="match status" value="2"/>
</dbReference>
<comment type="caution">
    <text evidence="1">Lacks conserved residue(s) required for the propagation of feature annotation.</text>
</comment>
<evidence type="ECO:0000256" key="1">
    <source>
        <dbReference type="PROSITE-ProRule" id="PRU00076"/>
    </source>
</evidence>
<feature type="domain" description="EGF-like" evidence="3">
    <location>
        <begin position="173"/>
        <end position="210"/>
    </location>
</feature>
<feature type="transmembrane region" description="Helical" evidence="2">
    <location>
        <begin position="292"/>
        <end position="313"/>
    </location>
</feature>
<evidence type="ECO:0000259" key="3">
    <source>
        <dbReference type="PROSITE" id="PS50026"/>
    </source>
</evidence>
<dbReference type="VEuPathDB" id="ToxoDB:EPH_0037910"/>
<evidence type="ECO:0000313" key="5">
    <source>
        <dbReference type="Proteomes" id="UP000018201"/>
    </source>
</evidence>
<reference evidence="4" key="2">
    <citation type="submission" date="2013-10" db="EMBL/GenBank/DDBJ databases">
        <authorList>
            <person name="Aslett M."/>
        </authorList>
    </citation>
    <scope>NUCLEOTIDE SEQUENCE [LARGE SCALE GENOMIC DNA]</scope>
    <source>
        <strain evidence="4">Houghton</strain>
    </source>
</reference>
<keyword evidence="2" id="KW-0472">Membrane</keyword>
<keyword evidence="1" id="KW-0245">EGF-like domain</keyword>
<dbReference type="SUPFAM" id="SSF57196">
    <property type="entry name" value="EGF/Laminin"/>
    <property type="match status" value="1"/>
</dbReference>
<dbReference type="Gene3D" id="2.10.25.10">
    <property type="entry name" value="Laminin"/>
    <property type="match status" value="1"/>
</dbReference>
<sequence>MNSSFTAVFPRAKGPSRYCKNLGTWPSGEASLKLHERRTAANCGRASLYCLRLPTKSHLLLIIFVLLATAKPSDIPQRGHETFPLSVLSSCAAGQAHFLPFLQVLAWIPNFAVNGFGFIFASAALCAVNICNSGTCYEHGTAQICVCPLPFKGPTCAEKASLCVDDCGIRASSGLDCQSALCSLGTCVDTDVSPYFKCECGDFFQGTNCEQPSNPCTGAVNPCGQGTCSFAPGKGTGTVTCQCHEDWEVAPGASVVTTKWGNSEVVMNPPCSVRVSRGLANIPFTLSSGELVFWWTVFAVALCFLLWCCYTVAAESCGSCFRKFKIAGQVQRAAGA</sequence>
<keyword evidence="2" id="KW-0812">Transmembrane</keyword>
<gene>
    <name evidence="4" type="ORF">EPH_0037910</name>
</gene>
<organism evidence="4 5">
    <name type="scientific">Eimeria praecox</name>
    <dbReference type="NCBI Taxonomy" id="51316"/>
    <lineage>
        <taxon>Eukaryota</taxon>
        <taxon>Sar</taxon>
        <taxon>Alveolata</taxon>
        <taxon>Apicomplexa</taxon>
        <taxon>Conoidasida</taxon>
        <taxon>Coccidia</taxon>
        <taxon>Eucoccidiorida</taxon>
        <taxon>Eimeriorina</taxon>
        <taxon>Eimeriidae</taxon>
        <taxon>Eimeria</taxon>
    </lineage>
</organism>